<evidence type="ECO:0000259" key="1">
    <source>
        <dbReference type="Pfam" id="PF20516"/>
    </source>
</evidence>
<dbReference type="EMBL" id="JAULSU010000001">
    <property type="protein sequence ID" value="KAK0634152.1"/>
    <property type="molecule type" value="Genomic_DNA"/>
</dbReference>
<dbReference type="AlphaFoldDB" id="A0AA39XIY7"/>
<name>A0AA39XIY7_9PEZI</name>
<evidence type="ECO:0000313" key="3">
    <source>
        <dbReference type="Proteomes" id="UP001175000"/>
    </source>
</evidence>
<dbReference type="InterPro" id="IPR046797">
    <property type="entry name" value="PDDEXK_12"/>
</dbReference>
<dbReference type="Proteomes" id="UP001175000">
    <property type="component" value="Unassembled WGS sequence"/>
</dbReference>
<reference evidence="2" key="1">
    <citation type="submission" date="2023-06" db="EMBL/GenBank/DDBJ databases">
        <title>Genome-scale phylogeny and comparative genomics of the fungal order Sordariales.</title>
        <authorList>
            <consortium name="Lawrence Berkeley National Laboratory"/>
            <person name="Hensen N."/>
            <person name="Bonometti L."/>
            <person name="Westerberg I."/>
            <person name="Brannstrom I.O."/>
            <person name="Guillou S."/>
            <person name="Cros-Aarteil S."/>
            <person name="Calhoun S."/>
            <person name="Haridas S."/>
            <person name="Kuo A."/>
            <person name="Mondo S."/>
            <person name="Pangilinan J."/>
            <person name="Riley R."/>
            <person name="Labutti K."/>
            <person name="Andreopoulos B."/>
            <person name="Lipzen A."/>
            <person name="Chen C."/>
            <person name="Yanf M."/>
            <person name="Daum C."/>
            <person name="Ng V."/>
            <person name="Clum A."/>
            <person name="Steindorff A."/>
            <person name="Ohm R."/>
            <person name="Martin F."/>
            <person name="Silar P."/>
            <person name="Natvig D."/>
            <person name="Lalanne C."/>
            <person name="Gautier V."/>
            <person name="Ament-Velasquez S.L."/>
            <person name="Kruys A."/>
            <person name="Hutchinson M.I."/>
            <person name="Powell A.J."/>
            <person name="Barry K."/>
            <person name="Miller A.N."/>
            <person name="Grigoriev I.V."/>
            <person name="Debuchy R."/>
            <person name="Gladieux P."/>
            <person name="Thoren M.H."/>
            <person name="Johannesson H."/>
        </authorList>
    </citation>
    <scope>NUCLEOTIDE SEQUENCE</scope>
    <source>
        <strain evidence="2">CBS 606.72</strain>
    </source>
</reference>
<proteinExistence type="predicted"/>
<sequence>MTTPSRNAFGASLTTSGIWLRVPSSATSWSMSEAAWNTDVHMPLLHLALQGSPAVGAYNMSVQHLSILHPLLATIHRTTAGPCRELLPKNLAAEESEAKLVDPSINIRPETEPAVAEHIRLLLAAEPATLRIINKSLHKLLCRRPSAVCIETKGAASGSANELEARSQLLQYTSA</sequence>
<protein>
    <recommendedName>
        <fullName evidence="1">PD-(D/E)XK nuclease-like domain-containing protein</fullName>
    </recommendedName>
</protein>
<feature type="domain" description="PD-(D/E)XK nuclease-like" evidence="1">
    <location>
        <begin position="28"/>
        <end position="169"/>
    </location>
</feature>
<gene>
    <name evidence="2" type="ORF">B0T14DRAFT_86963</name>
</gene>
<comment type="caution">
    <text evidence="2">The sequence shown here is derived from an EMBL/GenBank/DDBJ whole genome shotgun (WGS) entry which is preliminary data.</text>
</comment>
<keyword evidence="3" id="KW-1185">Reference proteome</keyword>
<evidence type="ECO:0000313" key="2">
    <source>
        <dbReference type="EMBL" id="KAK0634152.1"/>
    </source>
</evidence>
<dbReference type="Pfam" id="PF20516">
    <property type="entry name" value="PDDEXK_12"/>
    <property type="match status" value="1"/>
</dbReference>
<organism evidence="2 3">
    <name type="scientific">Immersiella caudata</name>
    <dbReference type="NCBI Taxonomy" id="314043"/>
    <lineage>
        <taxon>Eukaryota</taxon>
        <taxon>Fungi</taxon>
        <taxon>Dikarya</taxon>
        <taxon>Ascomycota</taxon>
        <taxon>Pezizomycotina</taxon>
        <taxon>Sordariomycetes</taxon>
        <taxon>Sordariomycetidae</taxon>
        <taxon>Sordariales</taxon>
        <taxon>Lasiosphaeriaceae</taxon>
        <taxon>Immersiella</taxon>
    </lineage>
</organism>
<accession>A0AA39XIY7</accession>